<comment type="similarity">
    <text evidence="1">Belongs to the UPF0213 family.</text>
</comment>
<dbReference type="RefSeq" id="WP_229956148.1">
    <property type="nucleotide sequence ID" value="NZ_BAAAEM010000002.1"/>
</dbReference>
<dbReference type="PROSITE" id="PS50164">
    <property type="entry name" value="GIY_YIG"/>
    <property type="match status" value="1"/>
</dbReference>
<keyword evidence="4" id="KW-1185">Reference proteome</keyword>
<protein>
    <submittedName>
        <fullName evidence="3">GIY-YIG nuclease family protein</fullName>
    </submittedName>
</protein>
<evidence type="ECO:0000313" key="4">
    <source>
        <dbReference type="Proteomes" id="UP001500713"/>
    </source>
</evidence>
<sequence>MPIQPTVYIVTNKARGLPYIGVTSNLIQRIHQHRTGIVPGFTRKYRLKRLVHFEQFGTMELAIAREKQLKNWHRPWKINLIEAGNPDWRDLAEDIGFEPLL</sequence>
<dbReference type="SMART" id="SM00465">
    <property type="entry name" value="GIYc"/>
    <property type="match status" value="1"/>
</dbReference>
<dbReference type="InterPro" id="IPR050190">
    <property type="entry name" value="UPF0213_domain"/>
</dbReference>
<dbReference type="PANTHER" id="PTHR34477">
    <property type="entry name" value="UPF0213 PROTEIN YHBQ"/>
    <property type="match status" value="1"/>
</dbReference>
<dbReference type="CDD" id="cd10448">
    <property type="entry name" value="GIY-YIG_unchar_3"/>
    <property type="match status" value="1"/>
</dbReference>
<dbReference type="Proteomes" id="UP001500713">
    <property type="component" value="Unassembled WGS sequence"/>
</dbReference>
<proteinExistence type="inferred from homology"/>
<evidence type="ECO:0000259" key="2">
    <source>
        <dbReference type="PROSITE" id="PS50164"/>
    </source>
</evidence>
<dbReference type="InterPro" id="IPR000305">
    <property type="entry name" value="GIY-YIG_endonuc"/>
</dbReference>
<gene>
    <name evidence="3" type="ORF">GCM10009096_13190</name>
</gene>
<evidence type="ECO:0000313" key="3">
    <source>
        <dbReference type="EMBL" id="GAA0473250.1"/>
    </source>
</evidence>
<dbReference type="EMBL" id="BAAAEM010000002">
    <property type="protein sequence ID" value="GAA0473250.1"/>
    <property type="molecule type" value="Genomic_DNA"/>
</dbReference>
<evidence type="ECO:0000256" key="1">
    <source>
        <dbReference type="ARBA" id="ARBA00007435"/>
    </source>
</evidence>
<organism evidence="3 4">
    <name type="scientific">Parasphingorhabdus litoris</name>
    <dbReference type="NCBI Taxonomy" id="394733"/>
    <lineage>
        <taxon>Bacteria</taxon>
        <taxon>Pseudomonadati</taxon>
        <taxon>Pseudomonadota</taxon>
        <taxon>Alphaproteobacteria</taxon>
        <taxon>Sphingomonadales</taxon>
        <taxon>Sphingomonadaceae</taxon>
        <taxon>Parasphingorhabdus</taxon>
    </lineage>
</organism>
<dbReference type="InterPro" id="IPR035901">
    <property type="entry name" value="GIY-YIG_endonuc_sf"/>
</dbReference>
<accession>A0ABN1ACX6</accession>
<dbReference type="PANTHER" id="PTHR34477:SF5">
    <property type="entry name" value="BSL5627 PROTEIN"/>
    <property type="match status" value="1"/>
</dbReference>
<name>A0ABN1ACX6_9SPHN</name>
<comment type="caution">
    <text evidence="3">The sequence shown here is derived from an EMBL/GenBank/DDBJ whole genome shotgun (WGS) entry which is preliminary data.</text>
</comment>
<dbReference type="Pfam" id="PF01541">
    <property type="entry name" value="GIY-YIG"/>
    <property type="match status" value="1"/>
</dbReference>
<reference evidence="3 4" key="1">
    <citation type="journal article" date="2019" name="Int. J. Syst. Evol. Microbiol.">
        <title>The Global Catalogue of Microorganisms (GCM) 10K type strain sequencing project: providing services to taxonomists for standard genome sequencing and annotation.</title>
        <authorList>
            <consortium name="The Broad Institute Genomics Platform"/>
            <consortium name="The Broad Institute Genome Sequencing Center for Infectious Disease"/>
            <person name="Wu L."/>
            <person name="Ma J."/>
        </authorList>
    </citation>
    <scope>NUCLEOTIDE SEQUENCE [LARGE SCALE GENOMIC DNA]</scope>
    <source>
        <strain evidence="3 4">JCM 14162</strain>
    </source>
</reference>
<dbReference type="SUPFAM" id="SSF82771">
    <property type="entry name" value="GIY-YIG endonuclease"/>
    <property type="match status" value="1"/>
</dbReference>
<dbReference type="Gene3D" id="3.40.1440.10">
    <property type="entry name" value="GIY-YIG endonuclease"/>
    <property type="match status" value="1"/>
</dbReference>
<feature type="domain" description="GIY-YIG" evidence="2">
    <location>
        <begin position="3"/>
        <end position="79"/>
    </location>
</feature>